<dbReference type="EMBL" id="LFZW01000001">
    <property type="protein sequence ID" value="KMY50145.1"/>
    <property type="molecule type" value="Genomic_DNA"/>
</dbReference>
<keyword evidence="3" id="KW-0813">Transport</keyword>
<dbReference type="InterPro" id="IPR051313">
    <property type="entry name" value="Bact_iron-sidero_bind"/>
</dbReference>
<dbReference type="GO" id="GO:0030288">
    <property type="term" value="C:outer membrane-bounded periplasmic space"/>
    <property type="evidence" value="ECO:0007669"/>
    <property type="project" value="TreeGrafter"/>
</dbReference>
<evidence type="ECO:0000256" key="1">
    <source>
        <dbReference type="ARBA" id="ARBA00004193"/>
    </source>
</evidence>
<keyword evidence="4 5" id="KW-0732">Signal</keyword>
<evidence type="ECO:0000259" key="6">
    <source>
        <dbReference type="PROSITE" id="PS50983"/>
    </source>
</evidence>
<dbReference type="GO" id="GO:1901678">
    <property type="term" value="P:iron coordination entity transport"/>
    <property type="evidence" value="ECO:0007669"/>
    <property type="project" value="UniProtKB-ARBA"/>
</dbReference>
<dbReference type="PROSITE" id="PS50983">
    <property type="entry name" value="FE_B12_PBP"/>
    <property type="match status" value="1"/>
</dbReference>
<proteinExistence type="inferred from homology"/>
<feature type="signal peptide" evidence="5">
    <location>
        <begin position="1"/>
        <end position="18"/>
    </location>
</feature>
<evidence type="ECO:0000256" key="4">
    <source>
        <dbReference type="ARBA" id="ARBA00022729"/>
    </source>
</evidence>
<evidence type="ECO:0000256" key="3">
    <source>
        <dbReference type="ARBA" id="ARBA00022448"/>
    </source>
</evidence>
<sequence>MKKILIPFILIFVLIISACGNNTKSQSAGDVNKEDKNETITYQSENGPIKVPAHPKRVVVLTSYAGDLISLGVNIVGVEEWSKKSPLFKDQLKDVPAVSDQDLEKIIELKPDLIIGANDNKNLDRLKEIAPTVTYTYNKVDYLTQHLEIGKLVNKEKEAQNWIDDFKKRANTVGNAIKAKIGENSTVTVMESYDKDMGILGDSWGRGTEVLYQAMNLKMPEKVKEMTSKEGYYMISSEVLPDYVGDYLIVSKYNDQDNSYQETKLYKGMPAVKNNHVIEVDANAFLFNDSVTLDYQLKYFEEQFLK</sequence>
<dbReference type="AlphaFoldDB" id="A0A0K9GU23"/>
<dbReference type="OrthoDB" id="2241086at2"/>
<dbReference type="SUPFAM" id="SSF53807">
    <property type="entry name" value="Helical backbone' metal receptor"/>
    <property type="match status" value="1"/>
</dbReference>
<dbReference type="PATRIC" id="fig|1679170.3.peg.2749"/>
<reference evidence="8" key="1">
    <citation type="submission" date="2015-07" db="EMBL/GenBank/DDBJ databases">
        <title>Genome sequencing project for genomic taxonomy and phylogenomics of Bacillus-like bacteria.</title>
        <authorList>
            <person name="Liu B."/>
            <person name="Wang J."/>
            <person name="Zhu Y."/>
            <person name="Liu G."/>
            <person name="Chen Q."/>
            <person name="Chen Z."/>
            <person name="Lan J."/>
            <person name="Che J."/>
            <person name="Ge C."/>
            <person name="Shi H."/>
            <person name="Pan Z."/>
            <person name="Liu X."/>
        </authorList>
    </citation>
    <scope>NUCLEOTIDE SEQUENCE [LARGE SCALE GENOMIC DNA]</scope>
    <source>
        <strain evidence="8">FJAT-27997</strain>
    </source>
</reference>
<name>A0A0K9GU23_9BACI</name>
<evidence type="ECO:0000313" key="7">
    <source>
        <dbReference type="EMBL" id="KMY50145.1"/>
    </source>
</evidence>
<dbReference type="Proteomes" id="UP000037146">
    <property type="component" value="Unassembled WGS sequence"/>
</dbReference>
<dbReference type="GO" id="GO:0005886">
    <property type="term" value="C:plasma membrane"/>
    <property type="evidence" value="ECO:0007669"/>
    <property type="project" value="UniProtKB-SubCell"/>
</dbReference>
<accession>A0A0K9GU23</accession>
<dbReference type="CDD" id="cd01138">
    <property type="entry name" value="FeuA"/>
    <property type="match status" value="1"/>
</dbReference>
<protein>
    <submittedName>
        <fullName evidence="7">ABC transporter substrate-binding protein</fullName>
    </submittedName>
</protein>
<dbReference type="PROSITE" id="PS51257">
    <property type="entry name" value="PROKAR_LIPOPROTEIN"/>
    <property type="match status" value="1"/>
</dbReference>
<comment type="subcellular location">
    <subcellularLocation>
        <location evidence="1">Cell membrane</location>
        <topology evidence="1">Lipid-anchor</topology>
    </subcellularLocation>
</comment>
<dbReference type="STRING" id="1679170.AC625_12080"/>
<comment type="caution">
    <text evidence="7">The sequence shown here is derived from an EMBL/GenBank/DDBJ whole genome shotgun (WGS) entry which is preliminary data.</text>
</comment>
<dbReference type="FunFam" id="3.40.50.1980:FF:000017">
    <property type="entry name" value="ABC transporter substrate-binding protein"/>
    <property type="match status" value="1"/>
</dbReference>
<dbReference type="RefSeq" id="WP_049681494.1">
    <property type="nucleotide sequence ID" value="NZ_LFZW01000001.1"/>
</dbReference>
<evidence type="ECO:0000256" key="2">
    <source>
        <dbReference type="ARBA" id="ARBA00008814"/>
    </source>
</evidence>
<dbReference type="Pfam" id="PF01497">
    <property type="entry name" value="Peripla_BP_2"/>
    <property type="match status" value="1"/>
</dbReference>
<dbReference type="InterPro" id="IPR002491">
    <property type="entry name" value="ABC_transptr_periplasmic_BD"/>
</dbReference>
<dbReference type="PANTHER" id="PTHR30532">
    <property type="entry name" value="IRON III DICITRATE-BINDING PERIPLASMIC PROTEIN"/>
    <property type="match status" value="1"/>
</dbReference>
<organism evidence="7 8">
    <name type="scientific">Peribacillus loiseleuriae</name>
    <dbReference type="NCBI Taxonomy" id="1679170"/>
    <lineage>
        <taxon>Bacteria</taxon>
        <taxon>Bacillati</taxon>
        <taxon>Bacillota</taxon>
        <taxon>Bacilli</taxon>
        <taxon>Bacillales</taxon>
        <taxon>Bacillaceae</taxon>
        <taxon>Peribacillus</taxon>
    </lineage>
</organism>
<gene>
    <name evidence="7" type="ORF">AC625_12080</name>
</gene>
<comment type="similarity">
    <text evidence="2">Belongs to the bacterial solute-binding protein 8 family.</text>
</comment>
<dbReference type="PANTHER" id="PTHR30532:SF26">
    <property type="entry name" value="IRON(3+)-HYDROXAMATE-BINDING PROTEIN FHUD"/>
    <property type="match status" value="1"/>
</dbReference>
<evidence type="ECO:0000256" key="5">
    <source>
        <dbReference type="SAM" id="SignalP"/>
    </source>
</evidence>
<dbReference type="Gene3D" id="3.40.50.1980">
    <property type="entry name" value="Nitrogenase molybdenum iron protein domain"/>
    <property type="match status" value="2"/>
</dbReference>
<feature type="chain" id="PRO_5039230354" evidence="5">
    <location>
        <begin position="19"/>
        <end position="306"/>
    </location>
</feature>
<evidence type="ECO:0000313" key="8">
    <source>
        <dbReference type="Proteomes" id="UP000037146"/>
    </source>
</evidence>
<keyword evidence="8" id="KW-1185">Reference proteome</keyword>
<feature type="domain" description="Fe/B12 periplasmic-binding" evidence="6">
    <location>
        <begin position="56"/>
        <end position="306"/>
    </location>
</feature>